<reference evidence="1" key="2">
    <citation type="submission" date="2025-08" db="UniProtKB">
        <authorList>
            <consortium name="Ensembl"/>
        </authorList>
    </citation>
    <scope>IDENTIFICATION</scope>
</reference>
<organism evidence="1 2">
    <name type="scientific">Macaca fascicularis</name>
    <name type="common">Crab-eating macaque</name>
    <name type="synonym">Cynomolgus monkey</name>
    <dbReference type="NCBI Taxonomy" id="9541"/>
    <lineage>
        <taxon>Eukaryota</taxon>
        <taxon>Metazoa</taxon>
        <taxon>Chordata</taxon>
        <taxon>Craniata</taxon>
        <taxon>Vertebrata</taxon>
        <taxon>Euteleostomi</taxon>
        <taxon>Mammalia</taxon>
        <taxon>Eutheria</taxon>
        <taxon>Euarchontoglires</taxon>
        <taxon>Primates</taxon>
        <taxon>Haplorrhini</taxon>
        <taxon>Catarrhini</taxon>
        <taxon>Cercopithecidae</taxon>
        <taxon>Cercopithecinae</taxon>
        <taxon>Macaca</taxon>
    </lineage>
</organism>
<dbReference type="Proteomes" id="UP000233100">
    <property type="component" value="Chromosome 1"/>
</dbReference>
<proteinExistence type="predicted"/>
<reference evidence="1 2" key="1">
    <citation type="submission" date="2013-03" db="EMBL/GenBank/DDBJ databases">
        <authorList>
            <person name="Warren W."/>
            <person name="Wilson R.K."/>
        </authorList>
    </citation>
    <scope>NUCLEOTIDE SEQUENCE</scope>
</reference>
<dbReference type="GeneTree" id="ENSGT00940000161627"/>
<name>A0A7N9CSX6_MACFA</name>
<evidence type="ECO:0000313" key="1">
    <source>
        <dbReference type="Ensembl" id="ENSMFAP00000053197.1"/>
    </source>
</evidence>
<dbReference type="PRINTS" id="PR02045">
    <property type="entry name" value="F138DOMAIN"/>
</dbReference>
<sequence>MCLEHCMRGASCHGWGKSQREEDTLFSPRKGASWGRSRRWLKGFLLTVLKVFFFFLRQSLTLSPRLECSGTISAHCNLLLPGSSDSPASASPVAGTTGAHHHIQLIFFFFFETESGSVAQAGVQGPDLSSLQAPPPGFTPFSCLSLPSSWDYRLATSPLFFFLYFLVETGFHRVSQDGLNLLTS</sequence>
<reference evidence="1" key="3">
    <citation type="submission" date="2025-09" db="UniProtKB">
        <authorList>
            <consortium name="Ensembl"/>
        </authorList>
    </citation>
    <scope>IDENTIFICATION</scope>
</reference>
<dbReference type="PANTHER" id="PTHR12138">
    <property type="entry name" value="PRIMATE-EXPANDED PROTEIN FAMILY"/>
    <property type="match status" value="1"/>
</dbReference>
<evidence type="ECO:0000313" key="2">
    <source>
        <dbReference type="Proteomes" id="UP000233100"/>
    </source>
</evidence>
<keyword evidence="2" id="KW-1185">Reference proteome</keyword>
<dbReference type="PANTHER" id="PTHR12138:SF162">
    <property type="entry name" value="CHROMOSOME UNDETERMINED SCAFFOLD_275, WHOLE GENOME SHOTGUN SEQUENCE"/>
    <property type="match status" value="1"/>
</dbReference>
<dbReference type="AlphaFoldDB" id="A0A7N9CSX6"/>
<dbReference type="Ensembl" id="ENSMFAT00000090580.1">
    <property type="protein sequence ID" value="ENSMFAP00000053197.1"/>
    <property type="gene ID" value="ENSMFAG00000061431.1"/>
</dbReference>
<accession>A0A7N9CSX6</accession>
<protein>
    <submittedName>
        <fullName evidence="1">Uncharacterized protein</fullName>
    </submittedName>
</protein>